<accession>A0AAD7RQ97</accession>
<comment type="caution">
    <text evidence="2">The sequence shown here is derived from an EMBL/GenBank/DDBJ whole genome shotgun (WGS) entry which is preliminary data.</text>
</comment>
<evidence type="ECO:0000313" key="3">
    <source>
        <dbReference type="Proteomes" id="UP001221898"/>
    </source>
</evidence>
<evidence type="ECO:0000313" key="2">
    <source>
        <dbReference type="EMBL" id="KAJ8388374.1"/>
    </source>
</evidence>
<reference evidence="2" key="1">
    <citation type="journal article" date="2023" name="Science">
        <title>Genome structures resolve the early diversification of teleost fishes.</title>
        <authorList>
            <person name="Parey E."/>
            <person name="Louis A."/>
            <person name="Montfort J."/>
            <person name="Bouchez O."/>
            <person name="Roques C."/>
            <person name="Iampietro C."/>
            <person name="Lluch J."/>
            <person name="Castinel A."/>
            <person name="Donnadieu C."/>
            <person name="Desvignes T."/>
            <person name="Floi Bucao C."/>
            <person name="Jouanno E."/>
            <person name="Wen M."/>
            <person name="Mejri S."/>
            <person name="Dirks R."/>
            <person name="Jansen H."/>
            <person name="Henkel C."/>
            <person name="Chen W.J."/>
            <person name="Zahm M."/>
            <person name="Cabau C."/>
            <person name="Klopp C."/>
            <person name="Thompson A.W."/>
            <person name="Robinson-Rechavi M."/>
            <person name="Braasch I."/>
            <person name="Lecointre G."/>
            <person name="Bobe J."/>
            <person name="Postlethwait J.H."/>
            <person name="Berthelot C."/>
            <person name="Roest Crollius H."/>
            <person name="Guiguen Y."/>
        </authorList>
    </citation>
    <scope>NUCLEOTIDE SEQUENCE</scope>
    <source>
        <strain evidence="2">NC1722</strain>
    </source>
</reference>
<keyword evidence="3" id="KW-1185">Reference proteome</keyword>
<dbReference type="AlphaFoldDB" id="A0AAD7RQ97"/>
<organism evidence="2 3">
    <name type="scientific">Aldrovandia affinis</name>
    <dbReference type="NCBI Taxonomy" id="143900"/>
    <lineage>
        <taxon>Eukaryota</taxon>
        <taxon>Metazoa</taxon>
        <taxon>Chordata</taxon>
        <taxon>Craniata</taxon>
        <taxon>Vertebrata</taxon>
        <taxon>Euteleostomi</taxon>
        <taxon>Actinopterygii</taxon>
        <taxon>Neopterygii</taxon>
        <taxon>Teleostei</taxon>
        <taxon>Notacanthiformes</taxon>
        <taxon>Halosauridae</taxon>
        <taxon>Aldrovandia</taxon>
    </lineage>
</organism>
<feature type="region of interest" description="Disordered" evidence="1">
    <location>
        <begin position="1"/>
        <end position="45"/>
    </location>
</feature>
<gene>
    <name evidence="2" type="ORF">AAFF_G00134000</name>
</gene>
<evidence type="ECO:0000256" key="1">
    <source>
        <dbReference type="SAM" id="MobiDB-lite"/>
    </source>
</evidence>
<dbReference type="Proteomes" id="UP001221898">
    <property type="component" value="Unassembled WGS sequence"/>
</dbReference>
<name>A0AAD7RQ97_9TELE</name>
<sequence length="108" mass="11663">MPRWSELCADGSGVGIARPEPHQAPGTSRLLNPELREPRRHSPSPRHVCCHHGNHQFALLLHSCAEGAGGCCNNCTKMTGSQDHDSPTPTCPPHTLTSAPLGRLTWDL</sequence>
<dbReference type="EMBL" id="JAINUG010000195">
    <property type="protein sequence ID" value="KAJ8388374.1"/>
    <property type="molecule type" value="Genomic_DNA"/>
</dbReference>
<protein>
    <submittedName>
        <fullName evidence="2">Uncharacterized protein</fullName>
    </submittedName>
</protein>
<proteinExistence type="predicted"/>